<keyword evidence="7" id="KW-1133">Transmembrane helix</keyword>
<feature type="domain" description="Death" evidence="9">
    <location>
        <begin position="300"/>
        <end position="391"/>
    </location>
</feature>
<evidence type="ECO:0000256" key="7">
    <source>
        <dbReference type="SAM" id="Phobius"/>
    </source>
</evidence>
<feature type="repeat" description="TNFR-Cys" evidence="6">
    <location>
        <begin position="80"/>
        <end position="122"/>
    </location>
</feature>
<dbReference type="Pfam" id="PF00531">
    <property type="entry name" value="Death"/>
    <property type="match status" value="1"/>
</dbReference>
<evidence type="ECO:0000256" key="8">
    <source>
        <dbReference type="SAM" id="SignalP"/>
    </source>
</evidence>
<keyword evidence="7" id="KW-0472">Membrane</keyword>
<dbReference type="Gene3D" id="1.10.533.10">
    <property type="entry name" value="Death Domain, Fas"/>
    <property type="match status" value="1"/>
</dbReference>
<dbReference type="RefSeq" id="XP_005731971.1">
    <property type="nucleotide sequence ID" value="XM_005731914.1"/>
</dbReference>
<reference evidence="11" key="1">
    <citation type="submission" date="2023-09" db="UniProtKB">
        <authorList>
            <consortium name="Ensembl"/>
        </authorList>
    </citation>
    <scope>IDENTIFICATION</scope>
</reference>
<keyword evidence="4 6" id="KW-1015">Disulfide bond</keyword>
<dbReference type="CDD" id="cd15834">
    <property type="entry name" value="TNFRSF1A_teleost"/>
    <property type="match status" value="1"/>
</dbReference>
<reference evidence="13" key="2">
    <citation type="submission" date="2025-04" db="UniProtKB">
        <authorList>
            <consortium name="RefSeq"/>
        </authorList>
    </citation>
    <scope>IDENTIFICATION</scope>
</reference>
<evidence type="ECO:0000259" key="9">
    <source>
        <dbReference type="PROSITE" id="PS50017"/>
    </source>
</evidence>
<dbReference type="InterPro" id="IPR011029">
    <property type="entry name" value="DEATH-like_dom_sf"/>
</dbReference>
<feature type="transmembrane region" description="Helical" evidence="7">
    <location>
        <begin position="210"/>
        <end position="236"/>
    </location>
</feature>
<feature type="repeat" description="TNFR-Cys" evidence="6">
    <location>
        <begin position="123"/>
        <end position="164"/>
    </location>
</feature>
<dbReference type="GO" id="GO:0043120">
    <property type="term" value="F:tumor necrosis factor binding"/>
    <property type="evidence" value="ECO:0007669"/>
    <property type="project" value="TreeGrafter"/>
</dbReference>
<dbReference type="SMART" id="SM00005">
    <property type="entry name" value="DEATH"/>
    <property type="match status" value="1"/>
</dbReference>
<dbReference type="GO" id="GO:0045121">
    <property type="term" value="C:membrane raft"/>
    <property type="evidence" value="ECO:0007669"/>
    <property type="project" value="TreeGrafter"/>
</dbReference>
<evidence type="ECO:0000256" key="4">
    <source>
        <dbReference type="ARBA" id="ARBA00023157"/>
    </source>
</evidence>
<keyword evidence="7" id="KW-0812">Transmembrane</keyword>
<dbReference type="SUPFAM" id="SSF47986">
    <property type="entry name" value="DEATH domain"/>
    <property type="match status" value="1"/>
</dbReference>
<name>A0A3B4HAM6_9CICH</name>
<dbReference type="PANTHER" id="PTHR46861">
    <property type="entry name" value="TUMOR NECROSIS FACTOR RECEPTOR SUPERFAMILY MEMBER 1A"/>
    <property type="match status" value="1"/>
</dbReference>
<comment type="caution">
    <text evidence="6">Lacks conserved residue(s) required for the propagation of feature annotation.</text>
</comment>
<feature type="disulfide bond" evidence="6">
    <location>
        <begin position="146"/>
        <end position="164"/>
    </location>
</feature>
<keyword evidence="1" id="KW-0053">Apoptosis</keyword>
<dbReference type="Ensembl" id="ENSPNYT00000031407.1">
    <property type="protein sequence ID" value="ENSPNYP00000030663.1"/>
    <property type="gene ID" value="ENSPNYG00000023108.1"/>
</dbReference>
<accession>A0A3B4HAM6</accession>
<keyword evidence="5" id="KW-0325">Glycoprotein</keyword>
<dbReference type="InterPro" id="IPR001368">
    <property type="entry name" value="TNFR/NGFR_Cys_rich_reg"/>
</dbReference>
<dbReference type="InterPro" id="IPR033995">
    <property type="entry name" value="TNFRSF1A_N_teleost"/>
</dbReference>
<evidence type="ECO:0000256" key="1">
    <source>
        <dbReference type="ARBA" id="ARBA00022703"/>
    </source>
</evidence>
<feature type="signal peptide" evidence="8">
    <location>
        <begin position="1"/>
        <end position="31"/>
    </location>
</feature>
<dbReference type="GeneTree" id="ENSGT00940000159540"/>
<dbReference type="GO" id="GO:0005031">
    <property type="term" value="F:tumor necrosis factor receptor activity"/>
    <property type="evidence" value="ECO:0007669"/>
    <property type="project" value="TreeGrafter"/>
</dbReference>
<gene>
    <name evidence="13" type="primary">LOC102200009</name>
</gene>
<keyword evidence="2 8" id="KW-0732">Signal</keyword>
<dbReference type="PROSITE" id="PS50017">
    <property type="entry name" value="DEATH_DOMAIN"/>
    <property type="match status" value="1"/>
</dbReference>
<keyword evidence="12" id="KW-1185">Reference proteome</keyword>
<evidence type="ECO:0000256" key="5">
    <source>
        <dbReference type="ARBA" id="ARBA00023180"/>
    </source>
</evidence>
<dbReference type="GO" id="GO:0045087">
    <property type="term" value="P:innate immune response"/>
    <property type="evidence" value="ECO:0007669"/>
    <property type="project" value="InterPro"/>
</dbReference>
<dbReference type="GO" id="GO:0006954">
    <property type="term" value="P:inflammatory response"/>
    <property type="evidence" value="ECO:0007669"/>
    <property type="project" value="TreeGrafter"/>
</dbReference>
<keyword evidence="3" id="KW-0677">Repeat</keyword>
<dbReference type="PANTHER" id="PTHR46861:SF1">
    <property type="entry name" value="TUMOR NECROSIS FACTOR RECEPTOR SUPERFAMILY MEMBER 1A"/>
    <property type="match status" value="1"/>
</dbReference>
<sequence>MEALRHRGQRSKKASFGTLLCLMCMFITTLASLPESQEVNKNCKPDEFHTEDGICCNKCSPGFKLQEKCHGPKERSTCTQCPGGQYLEFMNYSPNCLPCRTCKALKNEIQVSPCLGNQNTKCRCKDGYYKLRIDSETFECRRCKTCKADEVEMQKCTPDNNTVCRCKDNYYKDNGKCKLCESCSPQCNHLCSKPTIATSKENTPNESDSFVSIIAGAGAGILVLMASVVLMTYVITKRQTKKRLLRSSQRSDASQESCEQVLVKSEEHLETIVTEVPQTSVAQVETSKLPDCVPLEINLSELIYAVLDLVPVVQVKQLVRCLGVTDTEIEQAEMDHRSCREAHYQMLRVWALHSGGGGRGGMLHRPLFNELLEKLRNMHLGKAAEELETKYGIQ</sequence>
<evidence type="ECO:0000313" key="12">
    <source>
        <dbReference type="Proteomes" id="UP000695023"/>
    </source>
</evidence>
<dbReference type="PROSITE" id="PS50050">
    <property type="entry name" value="TNFR_NGFR_2"/>
    <property type="match status" value="2"/>
</dbReference>
<organism evidence="11">
    <name type="scientific">Pundamilia nyererei</name>
    <dbReference type="NCBI Taxonomy" id="303518"/>
    <lineage>
        <taxon>Eukaryota</taxon>
        <taxon>Metazoa</taxon>
        <taxon>Chordata</taxon>
        <taxon>Craniata</taxon>
        <taxon>Vertebrata</taxon>
        <taxon>Euteleostomi</taxon>
        <taxon>Actinopterygii</taxon>
        <taxon>Neopterygii</taxon>
        <taxon>Teleostei</taxon>
        <taxon>Neoteleostei</taxon>
        <taxon>Acanthomorphata</taxon>
        <taxon>Ovalentaria</taxon>
        <taxon>Cichlomorphae</taxon>
        <taxon>Cichliformes</taxon>
        <taxon>Cichlidae</taxon>
        <taxon>African cichlids</taxon>
        <taxon>Pseudocrenilabrinae</taxon>
        <taxon>Haplochromini</taxon>
        <taxon>Pundamilia</taxon>
    </lineage>
</organism>
<dbReference type="InterPro" id="IPR052493">
    <property type="entry name" value="TNFRSF1A"/>
</dbReference>
<dbReference type="Pfam" id="PF00020">
    <property type="entry name" value="TNFR_c6"/>
    <property type="match status" value="2"/>
</dbReference>
<dbReference type="AlphaFoldDB" id="A0A3B4HAM6"/>
<feature type="domain" description="TNFR-Cys" evidence="10">
    <location>
        <begin position="80"/>
        <end position="122"/>
    </location>
</feature>
<dbReference type="InterPro" id="IPR000488">
    <property type="entry name" value="Death_dom"/>
</dbReference>
<dbReference type="SMART" id="SM00208">
    <property type="entry name" value="TNFR"/>
    <property type="match status" value="4"/>
</dbReference>
<feature type="domain" description="TNFR-Cys" evidence="10">
    <location>
        <begin position="123"/>
        <end position="164"/>
    </location>
</feature>
<feature type="disulfide bond" evidence="6">
    <location>
        <begin position="81"/>
        <end position="96"/>
    </location>
</feature>
<evidence type="ECO:0000256" key="2">
    <source>
        <dbReference type="ARBA" id="ARBA00022729"/>
    </source>
</evidence>
<evidence type="ECO:0000313" key="11">
    <source>
        <dbReference type="Ensembl" id="ENSPNYP00000030663.1"/>
    </source>
</evidence>
<dbReference type="Proteomes" id="UP000695023">
    <property type="component" value="Unplaced"/>
</dbReference>
<dbReference type="GO" id="GO:0006915">
    <property type="term" value="P:apoptotic process"/>
    <property type="evidence" value="ECO:0007669"/>
    <property type="project" value="UniProtKB-KW"/>
</dbReference>
<dbReference type="Gene3D" id="2.10.50.10">
    <property type="entry name" value="Tumor Necrosis Factor Receptor, subunit A, domain 2"/>
    <property type="match status" value="3"/>
</dbReference>
<evidence type="ECO:0000256" key="6">
    <source>
        <dbReference type="PROSITE-ProRule" id="PRU00206"/>
    </source>
</evidence>
<feature type="disulfide bond" evidence="6">
    <location>
        <begin position="143"/>
        <end position="156"/>
    </location>
</feature>
<feature type="chain" id="PRO_5044590820" evidence="8">
    <location>
        <begin position="32"/>
        <end position="394"/>
    </location>
</feature>
<evidence type="ECO:0000313" key="13">
    <source>
        <dbReference type="RefSeq" id="XP_005731971.1"/>
    </source>
</evidence>
<protein>
    <submittedName>
        <fullName evidence="11 13">Tumor necrosis factor receptor superfamily member 25-like</fullName>
    </submittedName>
</protein>
<dbReference type="OrthoDB" id="9408020at2759"/>
<evidence type="ECO:0000259" key="10">
    <source>
        <dbReference type="PROSITE" id="PS50050"/>
    </source>
</evidence>
<dbReference type="SUPFAM" id="SSF57586">
    <property type="entry name" value="TNF receptor-like"/>
    <property type="match status" value="3"/>
</dbReference>
<evidence type="ECO:0000256" key="3">
    <source>
        <dbReference type="ARBA" id="ARBA00022737"/>
    </source>
</evidence>
<dbReference type="STRING" id="303518.ENSPNYP00000030663"/>
<dbReference type="GO" id="GO:0043235">
    <property type="term" value="C:receptor complex"/>
    <property type="evidence" value="ECO:0007669"/>
    <property type="project" value="TreeGrafter"/>
</dbReference>
<proteinExistence type="predicted"/>
<dbReference type="CTD" id="7132"/>